<comment type="function">
    <text evidence="1 11">Catalyzes the reversible adenylation of nicotinate mononucleotide (NaMN) to nicotinic acid adenine dinucleotide (NaAD).</text>
</comment>
<evidence type="ECO:0000313" key="14">
    <source>
        <dbReference type="Proteomes" id="UP000664122"/>
    </source>
</evidence>
<dbReference type="NCBIfam" id="NF000843">
    <property type="entry name" value="PRK00071.2-2"/>
    <property type="match status" value="1"/>
</dbReference>
<dbReference type="PANTHER" id="PTHR39321">
    <property type="entry name" value="NICOTINATE-NUCLEOTIDE ADENYLYLTRANSFERASE-RELATED"/>
    <property type="match status" value="1"/>
</dbReference>
<keyword evidence="4 11" id="KW-0662">Pyridine nucleotide biosynthesis</keyword>
<sequence length="197" mass="22333">MPPGHRGMCVGLFGGSFNPPHDGHRLVAETAMRRLGLTRLWWIVSPGNPLKDHGVLAPIDERLDRVRALASRTRTDVTAFEARFRVRYTADTLAIVRQRRSDLRLVWVMGADSMATFHRWQEWRWIAENVPIAVVDRPNITFAALASPFARRYAFARVPQHEASSLPYRPAPAWTFLFGPRNAMSSTKLRGKMSSPS</sequence>
<dbReference type="Pfam" id="PF01467">
    <property type="entry name" value="CTP_transf_like"/>
    <property type="match status" value="1"/>
</dbReference>
<accession>A0A939FZU4</accession>
<evidence type="ECO:0000259" key="12">
    <source>
        <dbReference type="Pfam" id="PF01467"/>
    </source>
</evidence>
<evidence type="ECO:0000256" key="3">
    <source>
        <dbReference type="ARBA" id="ARBA00009014"/>
    </source>
</evidence>
<keyword evidence="8 11" id="KW-0067">ATP-binding</keyword>
<organism evidence="13 14">
    <name type="scientific">Jiella flava</name>
    <dbReference type="NCBI Taxonomy" id="2816857"/>
    <lineage>
        <taxon>Bacteria</taxon>
        <taxon>Pseudomonadati</taxon>
        <taxon>Pseudomonadota</taxon>
        <taxon>Alphaproteobacteria</taxon>
        <taxon>Hyphomicrobiales</taxon>
        <taxon>Aurantimonadaceae</taxon>
        <taxon>Jiella</taxon>
    </lineage>
</organism>
<protein>
    <recommendedName>
        <fullName evidence="11">Probable nicotinate-nucleotide adenylyltransferase</fullName>
        <ecNumber evidence="11">2.7.7.18</ecNumber>
    </recommendedName>
    <alternativeName>
        <fullName evidence="11">Deamido-NAD(+) diphosphorylase</fullName>
    </alternativeName>
    <alternativeName>
        <fullName evidence="11">Deamido-NAD(+) pyrophosphorylase</fullName>
    </alternativeName>
    <alternativeName>
        <fullName evidence="11">Nicotinate mononucleotide adenylyltransferase</fullName>
        <shortName evidence="11">NaMN adenylyltransferase</shortName>
    </alternativeName>
</protein>
<dbReference type="GO" id="GO:0004515">
    <property type="term" value="F:nicotinate-nucleotide adenylyltransferase activity"/>
    <property type="evidence" value="ECO:0007669"/>
    <property type="project" value="UniProtKB-UniRule"/>
</dbReference>
<dbReference type="GO" id="GO:0005524">
    <property type="term" value="F:ATP binding"/>
    <property type="evidence" value="ECO:0007669"/>
    <property type="project" value="UniProtKB-KW"/>
</dbReference>
<dbReference type="CDD" id="cd02165">
    <property type="entry name" value="NMNAT"/>
    <property type="match status" value="1"/>
</dbReference>
<dbReference type="GO" id="GO:0009435">
    <property type="term" value="P:NAD+ biosynthetic process"/>
    <property type="evidence" value="ECO:0007669"/>
    <property type="project" value="UniProtKB-UniRule"/>
</dbReference>
<evidence type="ECO:0000256" key="5">
    <source>
        <dbReference type="ARBA" id="ARBA00022679"/>
    </source>
</evidence>
<dbReference type="RefSeq" id="WP_207258117.1">
    <property type="nucleotide sequence ID" value="NZ_JAFMPP010000009.1"/>
</dbReference>
<keyword evidence="5 11" id="KW-0808">Transferase</keyword>
<dbReference type="InterPro" id="IPR005248">
    <property type="entry name" value="NadD/NMNAT"/>
</dbReference>
<evidence type="ECO:0000256" key="7">
    <source>
        <dbReference type="ARBA" id="ARBA00022741"/>
    </source>
</evidence>
<reference evidence="13" key="1">
    <citation type="submission" date="2021-03" db="EMBL/GenBank/DDBJ databases">
        <title>Whole genome sequence of Jiella sp. CQZ9-1.</title>
        <authorList>
            <person name="Tuo L."/>
        </authorList>
    </citation>
    <scope>NUCLEOTIDE SEQUENCE</scope>
    <source>
        <strain evidence="13">CQZ9-1</strain>
    </source>
</reference>
<gene>
    <name evidence="11" type="primary">nadD</name>
    <name evidence="13" type="ORF">J1C48_11735</name>
</gene>
<dbReference type="Gene3D" id="3.40.50.620">
    <property type="entry name" value="HUPs"/>
    <property type="match status" value="1"/>
</dbReference>
<dbReference type="EC" id="2.7.7.18" evidence="11"/>
<dbReference type="NCBIfam" id="NF000845">
    <property type="entry name" value="PRK00071.2-4"/>
    <property type="match status" value="1"/>
</dbReference>
<evidence type="ECO:0000256" key="10">
    <source>
        <dbReference type="ARBA" id="ARBA00048721"/>
    </source>
</evidence>
<evidence type="ECO:0000256" key="2">
    <source>
        <dbReference type="ARBA" id="ARBA00005019"/>
    </source>
</evidence>
<evidence type="ECO:0000256" key="6">
    <source>
        <dbReference type="ARBA" id="ARBA00022695"/>
    </source>
</evidence>
<dbReference type="InterPro" id="IPR004821">
    <property type="entry name" value="Cyt_trans-like"/>
</dbReference>
<dbReference type="AlphaFoldDB" id="A0A939FZU4"/>
<name>A0A939FZU4_9HYPH</name>
<feature type="domain" description="Cytidyltransferase-like" evidence="12">
    <location>
        <begin position="12"/>
        <end position="190"/>
    </location>
</feature>
<dbReference type="HAMAP" id="MF_00244">
    <property type="entry name" value="NaMN_adenylyltr"/>
    <property type="match status" value="1"/>
</dbReference>
<comment type="caution">
    <text evidence="13">The sequence shown here is derived from an EMBL/GenBank/DDBJ whole genome shotgun (WGS) entry which is preliminary data.</text>
</comment>
<keyword evidence="6 11" id="KW-0548">Nucleotidyltransferase</keyword>
<keyword evidence="7 11" id="KW-0547">Nucleotide-binding</keyword>
<proteinExistence type="inferred from homology"/>
<dbReference type="Proteomes" id="UP000664122">
    <property type="component" value="Unassembled WGS sequence"/>
</dbReference>
<evidence type="ECO:0000256" key="4">
    <source>
        <dbReference type="ARBA" id="ARBA00022642"/>
    </source>
</evidence>
<dbReference type="PANTHER" id="PTHR39321:SF3">
    <property type="entry name" value="PHOSPHOPANTETHEINE ADENYLYLTRANSFERASE"/>
    <property type="match status" value="1"/>
</dbReference>
<keyword evidence="14" id="KW-1185">Reference proteome</keyword>
<keyword evidence="9 11" id="KW-0520">NAD</keyword>
<comment type="pathway">
    <text evidence="2 11">Cofactor biosynthesis; NAD(+) biosynthesis; deamido-NAD(+) from nicotinate D-ribonucleotide: step 1/1.</text>
</comment>
<comment type="similarity">
    <text evidence="3 11">Belongs to the NadD family.</text>
</comment>
<evidence type="ECO:0000256" key="1">
    <source>
        <dbReference type="ARBA" id="ARBA00002324"/>
    </source>
</evidence>
<evidence type="ECO:0000256" key="11">
    <source>
        <dbReference type="HAMAP-Rule" id="MF_00244"/>
    </source>
</evidence>
<evidence type="ECO:0000256" key="8">
    <source>
        <dbReference type="ARBA" id="ARBA00022840"/>
    </source>
</evidence>
<evidence type="ECO:0000256" key="9">
    <source>
        <dbReference type="ARBA" id="ARBA00023027"/>
    </source>
</evidence>
<dbReference type="SUPFAM" id="SSF52374">
    <property type="entry name" value="Nucleotidylyl transferase"/>
    <property type="match status" value="1"/>
</dbReference>
<evidence type="ECO:0000313" key="13">
    <source>
        <dbReference type="EMBL" id="MBO0663250.1"/>
    </source>
</evidence>
<dbReference type="NCBIfam" id="TIGR00482">
    <property type="entry name" value="nicotinate (nicotinamide) nucleotide adenylyltransferase"/>
    <property type="match status" value="1"/>
</dbReference>
<dbReference type="InterPro" id="IPR014729">
    <property type="entry name" value="Rossmann-like_a/b/a_fold"/>
</dbReference>
<comment type="catalytic activity">
    <reaction evidence="10 11">
        <text>nicotinate beta-D-ribonucleotide + ATP + H(+) = deamido-NAD(+) + diphosphate</text>
        <dbReference type="Rhea" id="RHEA:22860"/>
        <dbReference type="ChEBI" id="CHEBI:15378"/>
        <dbReference type="ChEBI" id="CHEBI:30616"/>
        <dbReference type="ChEBI" id="CHEBI:33019"/>
        <dbReference type="ChEBI" id="CHEBI:57502"/>
        <dbReference type="ChEBI" id="CHEBI:58437"/>
        <dbReference type="EC" id="2.7.7.18"/>
    </reaction>
</comment>
<dbReference type="EMBL" id="JAFMPP010000009">
    <property type="protein sequence ID" value="MBO0663250.1"/>
    <property type="molecule type" value="Genomic_DNA"/>
</dbReference>